<dbReference type="EMBL" id="FNAD01000011">
    <property type="protein sequence ID" value="SDE05579.1"/>
    <property type="molecule type" value="Genomic_DNA"/>
</dbReference>
<dbReference type="RefSeq" id="WP_091038441.1">
    <property type="nucleotide sequence ID" value="NZ_FNAD01000011.1"/>
</dbReference>
<accession>A0A1G6ZSR0</accession>
<evidence type="ECO:0000313" key="3">
    <source>
        <dbReference type="Proteomes" id="UP000198949"/>
    </source>
</evidence>
<dbReference type="Proteomes" id="UP000198949">
    <property type="component" value="Unassembled WGS sequence"/>
</dbReference>
<evidence type="ECO:0000256" key="1">
    <source>
        <dbReference type="SAM" id="MobiDB-lite"/>
    </source>
</evidence>
<reference evidence="3" key="1">
    <citation type="submission" date="2016-10" db="EMBL/GenBank/DDBJ databases">
        <authorList>
            <person name="Varghese N."/>
            <person name="Submissions S."/>
        </authorList>
    </citation>
    <scope>NUCLEOTIDE SEQUENCE [LARGE SCALE GENOMIC DNA]</scope>
    <source>
        <strain evidence="3">CGMCC 4.3516</strain>
    </source>
</reference>
<organism evidence="2 3">
    <name type="scientific">Glycomyces harbinensis</name>
    <dbReference type="NCBI Taxonomy" id="58114"/>
    <lineage>
        <taxon>Bacteria</taxon>
        <taxon>Bacillati</taxon>
        <taxon>Actinomycetota</taxon>
        <taxon>Actinomycetes</taxon>
        <taxon>Glycomycetales</taxon>
        <taxon>Glycomycetaceae</taxon>
        <taxon>Glycomyces</taxon>
    </lineage>
</organism>
<sequence>MHTITGDGQDVTSARATIADQPGLHLESIKAVFNTLKGTGGSTGKDTLSGAVWPAAASPTTWGAETEDAGRNGS</sequence>
<dbReference type="AlphaFoldDB" id="A0A1G6ZSR0"/>
<protein>
    <submittedName>
        <fullName evidence="2">Uncharacterized protein</fullName>
    </submittedName>
</protein>
<name>A0A1G6ZSR0_9ACTN</name>
<feature type="region of interest" description="Disordered" evidence="1">
    <location>
        <begin position="37"/>
        <end position="74"/>
    </location>
</feature>
<feature type="region of interest" description="Disordered" evidence="1">
    <location>
        <begin position="1"/>
        <end position="20"/>
    </location>
</feature>
<proteinExistence type="predicted"/>
<gene>
    <name evidence="2" type="ORF">SAMN05216270_111184</name>
</gene>
<evidence type="ECO:0000313" key="2">
    <source>
        <dbReference type="EMBL" id="SDE05579.1"/>
    </source>
</evidence>
<keyword evidence="3" id="KW-1185">Reference proteome</keyword>